<feature type="compositionally biased region" description="Polar residues" evidence="1">
    <location>
        <begin position="1005"/>
        <end position="1015"/>
    </location>
</feature>
<dbReference type="InterPro" id="IPR041588">
    <property type="entry name" value="Integrase_H2C2"/>
</dbReference>
<gene>
    <name evidence="3" type="ORF">HFQ381_LOCUS24791</name>
</gene>
<accession>A0A820SRW6</accession>
<sequence>MMTAYSTKSDELTVSRTNTEHIAVVQEFLTKFYLQEITFLAHLNSVYSIYDSERVERMASQLRLTFGADHDINHVRALLDFFSDHSRQPQAWHYINIDQHLLKDAGAHHLEPFTIICPECNQYLNINNSNKTMVYISYQRGKILRGIVYSLMCKHQKSNYGKNNVPVMIFPNFIEQGNNKRITAKSLQHGEIVYMGGKYAYERALIEQYTADLVTNANSWMKTVDSLNLQAFNSEQHQEHIGDRRTLARMMYMYNIVQFDLFLGTPHVELPKALDNFDDWVWSAYPRLLTAFIFFWSRHKEVIGSCIGNKCSEALVVDGHQKCRRRVCKIKDIEVQTDLFEKMLVGCCRTPAYKSEYCNLHFYKNAKSSECITQTTERTLPTRSHFSRFKKSRTKKERNFGATNCRTSKERSDAYIRKCARSFGVIAAVTNCGIITTFGEIFRTETLKEILQLLTNCIKVSGVIPKTAVYDDGCHLIEYLHNHIGKDLTATPAAKELAKVKFSVDRTHFRNHVGSWCRLNMNPNDNPLNVNTQAAEQLFSWLKGYATIIISLGWRRASMFLLILFHHKNLETTRTKCNAVFSIIDRVPSVPDISLMHTADSISICQQVSNNVSTAIAYSKDPRSVDSQDTSKIPKHTRKRKHDQVIDQQRNEPENLLPSYTKTNWCAQVKTILELDIFWIFASPLPLPRIDDIFDQLSDSHFFTTLDFKSGYFQVPLDKRDRSKTTFSTRDSRYQFTVLPQGITNGPPTFQRIVNNILGNSRWKYSLAYLDDVIIYSSSFNEHLEHLDDILTRLNTANFRLNIDKCKIAQSTIKFLGHQIDHEAFRFVKAAEYYRKFIREFSLIALPLYKYAPRTKQQGKRPSSQKTTLSEEDRKTFNELKRILTTDLILRIPNNNLEFKLQTDASDDGNENTVADYISRSPIGNYQEDIDDFPTQLSKSTQTDYLRPTITTNAVTTRATTARINSLGHKDGSSTRIFTRTSKKHRINKNIQKYRDASDNAELSHPSTQLPSISHTDPIPSFTLDDIVSQQRLHVSVQHIIQNIDKYKKYFVDNGMLMRQQTYSLSPVPYISDHKLRVNIIRIYHDTPANGAHFGRFKTTRKIQERFYWPSITRDIRLHIRSCIPCLQNNHQRKKSPGLLKPITPP</sequence>
<feature type="compositionally biased region" description="Basic residues" evidence="1">
    <location>
        <begin position="633"/>
        <end position="642"/>
    </location>
</feature>
<dbReference type="Gene3D" id="1.10.340.70">
    <property type="match status" value="1"/>
</dbReference>
<dbReference type="CDD" id="cd01647">
    <property type="entry name" value="RT_LTR"/>
    <property type="match status" value="1"/>
</dbReference>
<dbReference type="PANTHER" id="PTHR37984:SF5">
    <property type="entry name" value="PROTEIN NYNRIN-LIKE"/>
    <property type="match status" value="1"/>
</dbReference>
<dbReference type="EMBL" id="CAJOBO010002670">
    <property type="protein sequence ID" value="CAF4462752.1"/>
    <property type="molecule type" value="Genomic_DNA"/>
</dbReference>
<dbReference type="InterPro" id="IPR050951">
    <property type="entry name" value="Retrovirus_Pol_polyprotein"/>
</dbReference>
<dbReference type="Pfam" id="PF17921">
    <property type="entry name" value="Integrase_H2C2"/>
    <property type="match status" value="1"/>
</dbReference>
<dbReference type="PANTHER" id="PTHR37984">
    <property type="entry name" value="PROTEIN CBG26694"/>
    <property type="match status" value="1"/>
</dbReference>
<proteinExistence type="predicted"/>
<dbReference type="Gene3D" id="3.30.70.270">
    <property type="match status" value="2"/>
</dbReference>
<dbReference type="AlphaFoldDB" id="A0A820SRW6"/>
<evidence type="ECO:0000256" key="1">
    <source>
        <dbReference type="SAM" id="MobiDB-lite"/>
    </source>
</evidence>
<feature type="region of interest" description="Disordered" evidence="1">
    <location>
        <begin position="996"/>
        <end position="1015"/>
    </location>
</feature>
<dbReference type="Proteomes" id="UP000663851">
    <property type="component" value="Unassembled WGS sequence"/>
</dbReference>
<organism evidence="3 4">
    <name type="scientific">Rotaria socialis</name>
    <dbReference type="NCBI Taxonomy" id="392032"/>
    <lineage>
        <taxon>Eukaryota</taxon>
        <taxon>Metazoa</taxon>
        <taxon>Spiralia</taxon>
        <taxon>Gnathifera</taxon>
        <taxon>Rotifera</taxon>
        <taxon>Eurotatoria</taxon>
        <taxon>Bdelloidea</taxon>
        <taxon>Philodinida</taxon>
        <taxon>Philodinidae</taxon>
        <taxon>Rotaria</taxon>
    </lineage>
</organism>
<reference evidence="3" key="1">
    <citation type="submission" date="2021-02" db="EMBL/GenBank/DDBJ databases">
        <authorList>
            <person name="Nowell W R."/>
        </authorList>
    </citation>
    <scope>NUCLEOTIDE SEQUENCE</scope>
</reference>
<evidence type="ECO:0000313" key="4">
    <source>
        <dbReference type="Proteomes" id="UP000663851"/>
    </source>
</evidence>
<dbReference type="Pfam" id="PF00078">
    <property type="entry name" value="RVT_1"/>
    <property type="match status" value="1"/>
</dbReference>
<evidence type="ECO:0000313" key="3">
    <source>
        <dbReference type="EMBL" id="CAF4462752.1"/>
    </source>
</evidence>
<evidence type="ECO:0000259" key="2">
    <source>
        <dbReference type="PROSITE" id="PS50878"/>
    </source>
</evidence>
<comment type="caution">
    <text evidence="3">The sequence shown here is derived from an EMBL/GenBank/DDBJ whole genome shotgun (WGS) entry which is preliminary data.</text>
</comment>
<dbReference type="PROSITE" id="PS50878">
    <property type="entry name" value="RT_POL"/>
    <property type="match status" value="1"/>
</dbReference>
<dbReference type="InterPro" id="IPR043128">
    <property type="entry name" value="Rev_trsase/Diguanyl_cyclase"/>
</dbReference>
<dbReference type="InterPro" id="IPR043502">
    <property type="entry name" value="DNA/RNA_pol_sf"/>
</dbReference>
<feature type="region of interest" description="Disordered" evidence="1">
    <location>
        <begin position="619"/>
        <end position="646"/>
    </location>
</feature>
<dbReference type="Gene3D" id="3.10.10.10">
    <property type="entry name" value="HIV Type 1 Reverse Transcriptase, subunit A, domain 1"/>
    <property type="match status" value="1"/>
</dbReference>
<protein>
    <recommendedName>
        <fullName evidence="2">Reverse transcriptase domain-containing protein</fullName>
    </recommendedName>
</protein>
<dbReference type="InterPro" id="IPR000477">
    <property type="entry name" value="RT_dom"/>
</dbReference>
<name>A0A820SRW6_9BILA</name>
<dbReference type="SUPFAM" id="SSF56672">
    <property type="entry name" value="DNA/RNA polymerases"/>
    <property type="match status" value="1"/>
</dbReference>
<dbReference type="FunFam" id="1.10.340.70:FF:000001">
    <property type="entry name" value="Retrovirus-related Pol polyprotein from transposon gypsy-like Protein"/>
    <property type="match status" value="1"/>
</dbReference>
<feature type="domain" description="Reverse transcriptase" evidence="2">
    <location>
        <begin position="600"/>
        <end position="820"/>
    </location>
</feature>